<dbReference type="GO" id="GO:0006352">
    <property type="term" value="P:DNA-templated transcription initiation"/>
    <property type="evidence" value="ECO:0007669"/>
    <property type="project" value="InterPro"/>
</dbReference>
<dbReference type="Gene3D" id="1.10.601.10">
    <property type="entry name" value="RNA Polymerase Primary Sigma Factor"/>
    <property type="match status" value="2"/>
</dbReference>
<dbReference type="InterPro" id="IPR013325">
    <property type="entry name" value="RNA_pol_sigma_r2"/>
</dbReference>
<evidence type="ECO:0000256" key="2">
    <source>
        <dbReference type="ARBA" id="ARBA00023082"/>
    </source>
</evidence>
<evidence type="ECO:0000256" key="5">
    <source>
        <dbReference type="SAM" id="MobiDB-lite"/>
    </source>
</evidence>
<dbReference type="PROSITE" id="PS00715">
    <property type="entry name" value="SIGMA70_1"/>
    <property type="match status" value="1"/>
</dbReference>
<organism evidence="7 8">
    <name type="scientific">Acidithiobacillus thiooxidans ATCC 19377</name>
    <dbReference type="NCBI Taxonomy" id="637390"/>
    <lineage>
        <taxon>Bacteria</taxon>
        <taxon>Pseudomonadati</taxon>
        <taxon>Pseudomonadota</taxon>
        <taxon>Acidithiobacillia</taxon>
        <taxon>Acidithiobacillales</taxon>
        <taxon>Acidithiobacillaceae</taxon>
        <taxon>Acidithiobacillus</taxon>
    </lineage>
</organism>
<evidence type="ECO:0000256" key="4">
    <source>
        <dbReference type="ARBA" id="ARBA00023163"/>
    </source>
</evidence>
<evidence type="ECO:0000259" key="6">
    <source>
        <dbReference type="PROSITE" id="PS00715"/>
    </source>
</evidence>
<dbReference type="EMBL" id="SZUV01000011">
    <property type="protein sequence ID" value="TQN49174.1"/>
    <property type="molecule type" value="Genomic_DNA"/>
</dbReference>
<dbReference type="Pfam" id="PF00140">
    <property type="entry name" value="Sigma70_r1_2"/>
    <property type="match status" value="1"/>
</dbReference>
<evidence type="ECO:0000256" key="1">
    <source>
        <dbReference type="ARBA" id="ARBA00023015"/>
    </source>
</evidence>
<dbReference type="InterPro" id="IPR050239">
    <property type="entry name" value="Sigma-70_RNA_pol_init_factors"/>
</dbReference>
<evidence type="ECO:0000256" key="3">
    <source>
        <dbReference type="ARBA" id="ARBA00023125"/>
    </source>
</evidence>
<dbReference type="NCBIfam" id="TIGR02937">
    <property type="entry name" value="sigma70-ECF"/>
    <property type="match status" value="1"/>
</dbReference>
<dbReference type="PANTHER" id="PTHR30603:SF67">
    <property type="entry name" value="RNA POLYMERASE SIGMA FACTOR RPOS"/>
    <property type="match status" value="1"/>
</dbReference>
<feature type="domain" description="RNA polymerase sigma-70" evidence="6">
    <location>
        <begin position="96"/>
        <end position="109"/>
    </location>
</feature>
<dbReference type="Pfam" id="PF04542">
    <property type="entry name" value="Sigma70_r2"/>
    <property type="match status" value="1"/>
</dbReference>
<dbReference type="InterPro" id="IPR007627">
    <property type="entry name" value="RNA_pol_sigma70_r2"/>
</dbReference>
<evidence type="ECO:0000313" key="7">
    <source>
        <dbReference type="EMBL" id="TQN49174.1"/>
    </source>
</evidence>
<name>A0A543PYJ9_ACITH</name>
<dbReference type="PANTHER" id="PTHR30603">
    <property type="entry name" value="RNA POLYMERASE SIGMA FACTOR RPO"/>
    <property type="match status" value="1"/>
</dbReference>
<dbReference type="SUPFAM" id="SSF88946">
    <property type="entry name" value="Sigma2 domain of RNA polymerase sigma factors"/>
    <property type="match status" value="1"/>
</dbReference>
<keyword evidence="4" id="KW-0804">Transcription</keyword>
<dbReference type="InterPro" id="IPR014284">
    <property type="entry name" value="RNA_pol_sigma-70_dom"/>
</dbReference>
<gene>
    <name evidence="7" type="primary">rpoS_6</name>
    <name evidence="7" type="ORF">DLNHIDIE_03514</name>
</gene>
<feature type="region of interest" description="Disordered" evidence="5">
    <location>
        <begin position="139"/>
        <end position="165"/>
    </location>
</feature>
<sequence>MDNAIRSDNQCFSVNAGDRAAASKEDQEGTAHGDAVRLYLQEIGRAPLLTAEQEVTLGRRVKAGDMAARNAMTESNLRLVVNLARRYLHRGLPLLDLIEEGNLGLIHAVEKFDPDKGFCFSTSSMRKGRTTWNGMLASDREKAQASRQTPVRLPTRSHSVISEKL</sequence>
<dbReference type="InterPro" id="IPR000943">
    <property type="entry name" value="RNA_pol_sigma70"/>
</dbReference>
<reference evidence="7 8" key="1">
    <citation type="submission" date="2019-03" db="EMBL/GenBank/DDBJ databases">
        <title>New insights into Acidothiobacillus thiooxidans sulfur metabolism through coupled gene expression, solution geochemistry, microscopy and spectroscopy analyses.</title>
        <authorList>
            <person name="Camacho D."/>
            <person name="Frazao R."/>
            <person name="Fouillen A."/>
            <person name="Nanci A."/>
            <person name="Lang B.F."/>
            <person name="Apte S.C."/>
            <person name="Baron C."/>
            <person name="Warren L.A."/>
        </authorList>
    </citation>
    <scope>NUCLEOTIDE SEQUENCE [LARGE SCALE GENOMIC DNA]</scope>
    <source>
        <strain evidence="7 8">ATCC 19377</strain>
    </source>
</reference>
<accession>A0A543PYJ9</accession>
<protein>
    <submittedName>
        <fullName evidence="7">RNA polymerase sigma factor RpoS</fullName>
    </submittedName>
</protein>
<keyword evidence="3" id="KW-0238">DNA-binding</keyword>
<proteinExistence type="predicted"/>
<dbReference type="GO" id="GO:0003677">
    <property type="term" value="F:DNA binding"/>
    <property type="evidence" value="ECO:0007669"/>
    <property type="project" value="UniProtKB-KW"/>
</dbReference>
<dbReference type="AlphaFoldDB" id="A0A543PYJ9"/>
<comment type="caution">
    <text evidence="7">The sequence shown here is derived from an EMBL/GenBank/DDBJ whole genome shotgun (WGS) entry which is preliminary data.</text>
</comment>
<keyword evidence="1" id="KW-0805">Transcription regulation</keyword>
<keyword evidence="2" id="KW-0731">Sigma factor</keyword>
<dbReference type="RefSeq" id="WP_051690650.1">
    <property type="nucleotide sequence ID" value="NZ_SZUV01000011.1"/>
</dbReference>
<dbReference type="Proteomes" id="UP000315403">
    <property type="component" value="Unassembled WGS sequence"/>
</dbReference>
<dbReference type="InterPro" id="IPR009042">
    <property type="entry name" value="RNA_pol_sigma70_r1_2"/>
</dbReference>
<feature type="compositionally biased region" description="Polar residues" evidence="5">
    <location>
        <begin position="156"/>
        <end position="165"/>
    </location>
</feature>
<evidence type="ECO:0000313" key="8">
    <source>
        <dbReference type="Proteomes" id="UP000315403"/>
    </source>
</evidence>
<dbReference type="GO" id="GO:0016987">
    <property type="term" value="F:sigma factor activity"/>
    <property type="evidence" value="ECO:0007669"/>
    <property type="project" value="UniProtKB-KW"/>
</dbReference>